<dbReference type="Proteomes" id="UP000461754">
    <property type="component" value="Unassembled WGS sequence"/>
</dbReference>
<evidence type="ECO:0000259" key="7">
    <source>
        <dbReference type="Pfam" id="PF16198"/>
    </source>
</evidence>
<feature type="active site" description="Nucleophile" evidence="5">
    <location>
        <position position="49"/>
    </location>
</feature>
<dbReference type="GO" id="GO:1990481">
    <property type="term" value="P:mRNA pseudouridine synthesis"/>
    <property type="evidence" value="ECO:0007669"/>
    <property type="project" value="TreeGrafter"/>
</dbReference>
<comment type="catalytic activity">
    <reaction evidence="1 5">
        <text>uridine(55) in tRNA = pseudouridine(55) in tRNA</text>
        <dbReference type="Rhea" id="RHEA:42532"/>
        <dbReference type="Rhea" id="RHEA-COMP:10101"/>
        <dbReference type="Rhea" id="RHEA-COMP:10102"/>
        <dbReference type="ChEBI" id="CHEBI:65314"/>
        <dbReference type="ChEBI" id="CHEBI:65315"/>
        <dbReference type="EC" id="5.4.99.25"/>
    </reaction>
</comment>
<evidence type="ECO:0000256" key="1">
    <source>
        <dbReference type="ARBA" id="ARBA00000385"/>
    </source>
</evidence>
<comment type="caution">
    <text evidence="8">The sequence shown here is derived from an EMBL/GenBank/DDBJ whole genome shotgun (WGS) entry which is preliminary data.</text>
</comment>
<feature type="domain" description="Pseudouridine synthase II N-terminal" evidence="6">
    <location>
        <begin position="34"/>
        <end position="182"/>
    </location>
</feature>
<dbReference type="RefSeq" id="WP_154576337.1">
    <property type="nucleotide sequence ID" value="NZ_VUMO01000006.1"/>
</dbReference>
<dbReference type="GO" id="GO:0160148">
    <property type="term" value="F:tRNA pseudouridine(55) synthase activity"/>
    <property type="evidence" value="ECO:0007669"/>
    <property type="project" value="UniProtKB-EC"/>
</dbReference>
<dbReference type="InterPro" id="IPR002501">
    <property type="entry name" value="PsdUridine_synth_N"/>
</dbReference>
<dbReference type="Pfam" id="PF16198">
    <property type="entry name" value="TruB_C_2"/>
    <property type="match status" value="1"/>
</dbReference>
<dbReference type="Pfam" id="PF01509">
    <property type="entry name" value="TruB_N"/>
    <property type="match status" value="1"/>
</dbReference>
<keyword evidence="4 5" id="KW-0413">Isomerase</keyword>
<proteinExistence type="inferred from homology"/>
<dbReference type="InterPro" id="IPR032819">
    <property type="entry name" value="TruB_C"/>
</dbReference>
<evidence type="ECO:0000256" key="2">
    <source>
        <dbReference type="ARBA" id="ARBA00005642"/>
    </source>
</evidence>
<dbReference type="PANTHER" id="PTHR13767">
    <property type="entry name" value="TRNA-PSEUDOURIDINE SYNTHASE"/>
    <property type="match status" value="1"/>
</dbReference>
<dbReference type="EC" id="5.4.99.25" evidence="5"/>
<evidence type="ECO:0000313" key="8">
    <source>
        <dbReference type="EMBL" id="MSS19960.1"/>
    </source>
</evidence>
<dbReference type="NCBIfam" id="TIGR00431">
    <property type="entry name" value="TruB"/>
    <property type="match status" value="1"/>
</dbReference>
<sequence length="308" mass="35204">MQEMEEISSKEKNGVLILNKPIGMTSHDLVNIIRKFFNIKKVGHTGTLDPDAQGVMIVALGRATKFIRFFSDTNKTYHAQILFGNETDTYDISGKIMNKKEPTFSAASLKDSIGSFAGKIMQRPPIFSALKKDGRHYYEYARQGIQIDIPKREVEIFDIQLLDAKVPFSANIRIKCSSGTYIRSLCHDIGLSLGTYACMGKLERTAIGRFDVEQSFSISDLEKMNPEQRMEVLLPVDDFLSSYRTVQSNVRGDRFIKNGNKLFQWNALDHFDNYQDSELLKIYDSQYHFVGMGKYSQSDNFVYPIKMF</sequence>
<evidence type="ECO:0000259" key="6">
    <source>
        <dbReference type="Pfam" id="PF01509"/>
    </source>
</evidence>
<comment type="similarity">
    <text evidence="2 5">Belongs to the pseudouridine synthase TruB family. Type 1 subfamily.</text>
</comment>
<evidence type="ECO:0000256" key="4">
    <source>
        <dbReference type="ARBA" id="ARBA00023235"/>
    </source>
</evidence>
<evidence type="ECO:0000256" key="5">
    <source>
        <dbReference type="HAMAP-Rule" id="MF_01080"/>
    </source>
</evidence>
<dbReference type="SUPFAM" id="SSF55120">
    <property type="entry name" value="Pseudouridine synthase"/>
    <property type="match status" value="1"/>
</dbReference>
<protein>
    <recommendedName>
        <fullName evidence="5">tRNA pseudouridine synthase B</fullName>
        <ecNumber evidence="5">5.4.99.25</ecNumber>
    </recommendedName>
    <alternativeName>
        <fullName evidence="5">tRNA pseudouridine(55) synthase</fullName>
        <shortName evidence="5">Psi55 synthase</shortName>
    </alternativeName>
    <alternativeName>
        <fullName evidence="5">tRNA pseudouridylate synthase</fullName>
    </alternativeName>
    <alternativeName>
        <fullName evidence="5">tRNA-uridine isomerase</fullName>
    </alternativeName>
</protein>
<keyword evidence="9" id="KW-1185">Reference proteome</keyword>
<dbReference type="HAMAP" id="MF_01080">
    <property type="entry name" value="TruB_bact"/>
    <property type="match status" value="1"/>
</dbReference>
<accession>A0A7X2TAD3</accession>
<feature type="domain" description="tRNA pseudouridylate synthase B C-terminal" evidence="7">
    <location>
        <begin position="183"/>
        <end position="240"/>
    </location>
</feature>
<dbReference type="CDD" id="cd02573">
    <property type="entry name" value="PseudoU_synth_EcTruB"/>
    <property type="match status" value="1"/>
</dbReference>
<evidence type="ECO:0000313" key="9">
    <source>
        <dbReference type="Proteomes" id="UP000461754"/>
    </source>
</evidence>
<keyword evidence="3 5" id="KW-0819">tRNA processing</keyword>
<dbReference type="Gene3D" id="3.30.2350.10">
    <property type="entry name" value="Pseudouridine synthase"/>
    <property type="match status" value="1"/>
</dbReference>
<gene>
    <name evidence="5 8" type="primary">truB</name>
    <name evidence="8" type="ORF">FYJ52_06060</name>
</gene>
<dbReference type="EMBL" id="VUMO01000006">
    <property type="protein sequence ID" value="MSS19960.1"/>
    <property type="molecule type" value="Genomic_DNA"/>
</dbReference>
<dbReference type="AlphaFoldDB" id="A0A7X2TAD3"/>
<dbReference type="PANTHER" id="PTHR13767:SF2">
    <property type="entry name" value="PSEUDOURIDYLATE SYNTHASE TRUB1"/>
    <property type="match status" value="1"/>
</dbReference>
<organism evidence="8 9">
    <name type="scientific">Pseudoramibacter porci</name>
    <dbReference type="NCBI Taxonomy" id="2606631"/>
    <lineage>
        <taxon>Bacteria</taxon>
        <taxon>Bacillati</taxon>
        <taxon>Bacillota</taxon>
        <taxon>Clostridia</taxon>
        <taxon>Eubacteriales</taxon>
        <taxon>Eubacteriaceae</taxon>
        <taxon>Pseudoramibacter</taxon>
    </lineage>
</organism>
<evidence type="ECO:0000256" key="3">
    <source>
        <dbReference type="ARBA" id="ARBA00022694"/>
    </source>
</evidence>
<name>A0A7X2TAD3_9FIRM</name>
<dbReference type="GO" id="GO:0003723">
    <property type="term" value="F:RNA binding"/>
    <property type="evidence" value="ECO:0007669"/>
    <property type="project" value="InterPro"/>
</dbReference>
<dbReference type="InterPro" id="IPR020103">
    <property type="entry name" value="PsdUridine_synth_cat_dom_sf"/>
</dbReference>
<dbReference type="InterPro" id="IPR014780">
    <property type="entry name" value="tRNA_psdUridine_synth_TruB"/>
</dbReference>
<comment type="function">
    <text evidence="5">Responsible for synthesis of pseudouridine from uracil-55 in the psi GC loop of transfer RNAs.</text>
</comment>
<reference evidence="8 9" key="1">
    <citation type="submission" date="2019-08" db="EMBL/GenBank/DDBJ databases">
        <title>In-depth cultivation of the pig gut microbiome towards novel bacterial diversity and tailored functional studies.</title>
        <authorList>
            <person name="Wylensek D."/>
            <person name="Hitch T.C.A."/>
            <person name="Clavel T."/>
        </authorList>
    </citation>
    <scope>NUCLEOTIDE SEQUENCE [LARGE SCALE GENOMIC DNA]</scope>
    <source>
        <strain evidence="8 9">RF-744-FAT-4</strain>
    </source>
</reference>
<dbReference type="GO" id="GO:0031119">
    <property type="term" value="P:tRNA pseudouridine synthesis"/>
    <property type="evidence" value="ECO:0007669"/>
    <property type="project" value="UniProtKB-UniRule"/>
</dbReference>